<keyword evidence="3" id="KW-1185">Reference proteome</keyword>
<feature type="compositionally biased region" description="Polar residues" evidence="1">
    <location>
        <begin position="92"/>
        <end position="104"/>
    </location>
</feature>
<protein>
    <submittedName>
        <fullName evidence="2">Uncharacterized protein</fullName>
    </submittedName>
</protein>
<feature type="compositionally biased region" description="Basic and acidic residues" evidence="1">
    <location>
        <begin position="81"/>
        <end position="91"/>
    </location>
</feature>
<evidence type="ECO:0000313" key="3">
    <source>
        <dbReference type="Proteomes" id="UP001218218"/>
    </source>
</evidence>
<reference evidence="2" key="1">
    <citation type="submission" date="2023-03" db="EMBL/GenBank/DDBJ databases">
        <title>Massive genome expansion in bonnet fungi (Mycena s.s.) driven by repeated elements and novel gene families across ecological guilds.</title>
        <authorList>
            <consortium name="Lawrence Berkeley National Laboratory"/>
            <person name="Harder C.B."/>
            <person name="Miyauchi S."/>
            <person name="Viragh M."/>
            <person name="Kuo A."/>
            <person name="Thoen E."/>
            <person name="Andreopoulos B."/>
            <person name="Lu D."/>
            <person name="Skrede I."/>
            <person name="Drula E."/>
            <person name="Henrissat B."/>
            <person name="Morin E."/>
            <person name="Kohler A."/>
            <person name="Barry K."/>
            <person name="LaButti K."/>
            <person name="Morin E."/>
            <person name="Salamov A."/>
            <person name="Lipzen A."/>
            <person name="Mereny Z."/>
            <person name="Hegedus B."/>
            <person name="Baldrian P."/>
            <person name="Stursova M."/>
            <person name="Weitz H."/>
            <person name="Taylor A."/>
            <person name="Grigoriev I.V."/>
            <person name="Nagy L.G."/>
            <person name="Martin F."/>
            <person name="Kauserud H."/>
        </authorList>
    </citation>
    <scope>NUCLEOTIDE SEQUENCE</scope>
    <source>
        <strain evidence="2">CBHHK002</strain>
    </source>
</reference>
<dbReference type="AlphaFoldDB" id="A0AAD6YZ26"/>
<feature type="region of interest" description="Disordered" evidence="1">
    <location>
        <begin position="58"/>
        <end position="115"/>
    </location>
</feature>
<accession>A0AAD6YZ26</accession>
<proteinExistence type="predicted"/>
<evidence type="ECO:0000313" key="2">
    <source>
        <dbReference type="EMBL" id="KAJ7301669.1"/>
    </source>
</evidence>
<organism evidence="2 3">
    <name type="scientific">Mycena albidolilacea</name>
    <dbReference type="NCBI Taxonomy" id="1033008"/>
    <lineage>
        <taxon>Eukaryota</taxon>
        <taxon>Fungi</taxon>
        <taxon>Dikarya</taxon>
        <taxon>Basidiomycota</taxon>
        <taxon>Agaricomycotina</taxon>
        <taxon>Agaricomycetes</taxon>
        <taxon>Agaricomycetidae</taxon>
        <taxon>Agaricales</taxon>
        <taxon>Marasmiineae</taxon>
        <taxon>Mycenaceae</taxon>
        <taxon>Mycena</taxon>
    </lineage>
</organism>
<sequence>MRKSYTAIHRDAATAVEEQSGGDIRIQGIDDSPANSGLLSEKISRDMPTVYLDQQLQDSGSDNARGIPPQYISPASSTGSEDVHKLHDSATNHRGPTTGVSQGATEARRGSKLTTPARGSRVFFFNGTGATEYATVERVEKSLYNPPVLHLKTDQGRLLSLPASSVNKV</sequence>
<name>A0AAD6YZ26_9AGAR</name>
<gene>
    <name evidence="2" type="ORF">DFH08DRAFT_101892</name>
</gene>
<comment type="caution">
    <text evidence="2">The sequence shown here is derived from an EMBL/GenBank/DDBJ whole genome shotgun (WGS) entry which is preliminary data.</text>
</comment>
<dbReference type="EMBL" id="JARIHO010000130">
    <property type="protein sequence ID" value="KAJ7301669.1"/>
    <property type="molecule type" value="Genomic_DNA"/>
</dbReference>
<dbReference type="Proteomes" id="UP001218218">
    <property type="component" value="Unassembled WGS sequence"/>
</dbReference>
<evidence type="ECO:0000256" key="1">
    <source>
        <dbReference type="SAM" id="MobiDB-lite"/>
    </source>
</evidence>